<protein>
    <submittedName>
        <fullName evidence="4">Protein translocation protein Sec63p</fullName>
    </submittedName>
</protein>
<gene>
    <name evidence="4" type="ORF">CLIB1423_01S08658</name>
</gene>
<dbReference type="PRINTS" id="PR00625">
    <property type="entry name" value="JDOMAIN"/>
</dbReference>
<organism evidence="4 5">
    <name type="scientific">[Candida] railenensis</name>
    <dbReference type="NCBI Taxonomy" id="45579"/>
    <lineage>
        <taxon>Eukaryota</taxon>
        <taxon>Fungi</taxon>
        <taxon>Dikarya</taxon>
        <taxon>Ascomycota</taxon>
        <taxon>Saccharomycotina</taxon>
        <taxon>Pichiomycetes</taxon>
        <taxon>Debaryomycetaceae</taxon>
        <taxon>Kurtzmaniella</taxon>
    </lineage>
</organism>
<dbReference type="SUPFAM" id="SSF81296">
    <property type="entry name" value="E set domains"/>
    <property type="match status" value="1"/>
</dbReference>
<dbReference type="InterPro" id="IPR036869">
    <property type="entry name" value="J_dom_sf"/>
</dbReference>
<feature type="transmembrane region" description="Helical" evidence="2">
    <location>
        <begin position="82"/>
        <end position="101"/>
    </location>
</feature>
<dbReference type="PANTHER" id="PTHR24075">
    <property type="entry name" value="SEC63 DOMAIN-CONTAINING"/>
    <property type="match status" value="1"/>
</dbReference>
<dbReference type="Gene3D" id="2.60.40.150">
    <property type="entry name" value="C2 domain"/>
    <property type="match status" value="1"/>
</dbReference>
<accession>A0A9P0QKM7</accession>
<dbReference type="Proteomes" id="UP000837801">
    <property type="component" value="Unassembled WGS sequence"/>
</dbReference>
<keyword evidence="2" id="KW-0812">Transmembrane</keyword>
<dbReference type="CDD" id="cd06257">
    <property type="entry name" value="DnaJ"/>
    <property type="match status" value="1"/>
</dbReference>
<feature type="compositionally biased region" description="Low complexity" evidence="1">
    <location>
        <begin position="652"/>
        <end position="662"/>
    </location>
</feature>
<feature type="transmembrane region" description="Helical" evidence="2">
    <location>
        <begin position="214"/>
        <end position="233"/>
    </location>
</feature>
<dbReference type="EMBL" id="CAKXYY010000001">
    <property type="protein sequence ID" value="CAH2350374.1"/>
    <property type="molecule type" value="Genomic_DNA"/>
</dbReference>
<feature type="compositionally biased region" description="Acidic residues" evidence="1">
    <location>
        <begin position="628"/>
        <end position="638"/>
    </location>
</feature>
<feature type="transmembrane region" description="Helical" evidence="2">
    <location>
        <begin position="14"/>
        <end position="35"/>
    </location>
</feature>
<evidence type="ECO:0000259" key="3">
    <source>
        <dbReference type="PROSITE" id="PS50076"/>
    </source>
</evidence>
<dbReference type="GO" id="GO:0006614">
    <property type="term" value="P:SRP-dependent cotranslational protein targeting to membrane"/>
    <property type="evidence" value="ECO:0007669"/>
    <property type="project" value="TreeGrafter"/>
</dbReference>
<dbReference type="SUPFAM" id="SSF46565">
    <property type="entry name" value="Chaperone J-domain"/>
    <property type="match status" value="1"/>
</dbReference>
<feature type="compositionally biased region" description="Acidic residues" evidence="1">
    <location>
        <begin position="671"/>
        <end position="682"/>
    </location>
</feature>
<feature type="domain" description="J" evidence="3">
    <location>
        <begin position="115"/>
        <end position="186"/>
    </location>
</feature>
<feature type="region of interest" description="Disordered" evidence="1">
    <location>
        <begin position="626"/>
        <end position="697"/>
    </location>
</feature>
<evidence type="ECO:0000313" key="4">
    <source>
        <dbReference type="EMBL" id="CAH2350374.1"/>
    </source>
</evidence>
<dbReference type="PROSITE" id="PS50076">
    <property type="entry name" value="DNAJ_2"/>
    <property type="match status" value="1"/>
</dbReference>
<dbReference type="Pfam" id="PF00226">
    <property type="entry name" value="DnaJ"/>
    <property type="match status" value="1"/>
</dbReference>
<dbReference type="SMART" id="SM00271">
    <property type="entry name" value="DnaJ"/>
    <property type="match status" value="1"/>
</dbReference>
<dbReference type="InterPro" id="IPR014756">
    <property type="entry name" value="Ig_E-set"/>
</dbReference>
<keyword evidence="5" id="KW-1185">Reference proteome</keyword>
<evidence type="ECO:0000313" key="5">
    <source>
        <dbReference type="Proteomes" id="UP000837801"/>
    </source>
</evidence>
<keyword evidence="2" id="KW-1133">Transmembrane helix</keyword>
<dbReference type="SUPFAM" id="SSF158702">
    <property type="entry name" value="Sec63 N-terminal domain-like"/>
    <property type="match status" value="1"/>
</dbReference>
<sequence length="697" mass="78165">MASEYTYDDEGETWPFFVLAVLSFILIPLTISWGLRIYRQDNPLSINKDIKGAILENETTLELENTIEINKFQKKQKSSAKYFNKTFFAIVIGWALCLYIAKYQTVETQLIGAFDPYTILDISAFSSEKEVKSRYRKLSLKFHPDKLPKDLTDAAKEEMEANFIQINLAYKALTDEVTRNNFLRYGHPDGPQEIKHGIAIPKIFVEGKYSSLMIVVYFLLIGGVLPFIVGSWWNNVKTHTKRGLHIDTAALFARKLADKSPTKVITPYELLDWVCQSQEIVSMTSHLPLNPQIVVKHLISRHLFRDFELTQDETKYEREKLAIVAQLPKLIDGLIEIASIFRFTDVVLAASDLRKCVVQGVPPIGKYQEILQLPYVDPKVVSQQEVKKLGKLFTLNKEEQKKALGISDDAKLETALSIAKSIPMIRVLDAAFVVPGENNEAEGGLPSGSVPPSAQAHISIKFLIKSPYHKSCPEIDDEDLKDEETIEYMRDPVTTTNESQPLLPYTYAPYFPSNFRNNWFGYLISQRDNKLVEGSSVATLENVSLANLALTKEQFIKGEGLTISTFKIALTTPTPGAEGNYTFRLVLKNNGYFGCDVDIPITMTVEQPKVPAGKILTKKVRKIMEIQGDADEEDDDTDYSGSDISDPEEDSLAGALAALRGGSVKSSAKGEEEEEEDDEGDNESIFTDINTDTEDES</sequence>
<comment type="caution">
    <text evidence="4">The sequence shown here is derived from an EMBL/GenBank/DDBJ whole genome shotgun (WGS) entry which is preliminary data.</text>
</comment>
<dbReference type="GO" id="GO:0031207">
    <property type="term" value="C:Sec62/Sec63 complex"/>
    <property type="evidence" value="ECO:0007669"/>
    <property type="project" value="TreeGrafter"/>
</dbReference>
<evidence type="ECO:0000256" key="1">
    <source>
        <dbReference type="SAM" id="MobiDB-lite"/>
    </source>
</evidence>
<dbReference type="GO" id="GO:0006620">
    <property type="term" value="P:post-translational protein targeting to endoplasmic reticulum membrane"/>
    <property type="evidence" value="ECO:0007669"/>
    <property type="project" value="TreeGrafter"/>
</dbReference>
<evidence type="ECO:0000256" key="2">
    <source>
        <dbReference type="SAM" id="Phobius"/>
    </source>
</evidence>
<dbReference type="InterPro" id="IPR035892">
    <property type="entry name" value="C2_domain_sf"/>
</dbReference>
<dbReference type="Gene3D" id="1.10.287.110">
    <property type="entry name" value="DnaJ domain"/>
    <property type="match status" value="1"/>
</dbReference>
<dbReference type="OrthoDB" id="1734229at2759"/>
<keyword evidence="2" id="KW-0472">Membrane</keyword>
<dbReference type="AlphaFoldDB" id="A0A9P0QKM7"/>
<dbReference type="InterPro" id="IPR001623">
    <property type="entry name" value="DnaJ_domain"/>
</dbReference>
<dbReference type="PANTHER" id="PTHR24075:SF0">
    <property type="entry name" value="TRANSLOCATION PROTEIN SEC63 HOMOLOG"/>
    <property type="match status" value="1"/>
</dbReference>
<name>A0A9P0QKM7_9ASCO</name>
<dbReference type="GO" id="GO:0003723">
    <property type="term" value="F:RNA binding"/>
    <property type="evidence" value="ECO:0007669"/>
    <property type="project" value="TreeGrafter"/>
</dbReference>
<proteinExistence type="predicted"/>
<dbReference type="GO" id="GO:0008320">
    <property type="term" value="F:protein transmembrane transporter activity"/>
    <property type="evidence" value="ECO:0007669"/>
    <property type="project" value="TreeGrafter"/>
</dbReference>
<reference evidence="4" key="1">
    <citation type="submission" date="2022-03" db="EMBL/GenBank/DDBJ databases">
        <authorList>
            <person name="Legras J.-L."/>
            <person name="Devillers H."/>
            <person name="Grondin C."/>
        </authorList>
    </citation>
    <scope>NUCLEOTIDE SEQUENCE</scope>
    <source>
        <strain evidence="4">CLIB 1423</strain>
    </source>
</reference>